<evidence type="ECO:0000313" key="4">
    <source>
        <dbReference type="Proteomes" id="UP000177187"/>
    </source>
</evidence>
<organism evidence="3 4">
    <name type="scientific">Candidatus Coatesbacteria bacterium RBG_13_66_14</name>
    <dbReference type="NCBI Taxonomy" id="1817816"/>
    <lineage>
        <taxon>Bacteria</taxon>
        <taxon>Candidatus Coatesiibacteriota</taxon>
    </lineage>
</organism>
<accession>A0A1F5F761</accession>
<dbReference type="InterPro" id="IPR004993">
    <property type="entry name" value="GH3"/>
</dbReference>
<dbReference type="Pfam" id="PF23571">
    <property type="entry name" value="GH3_M"/>
    <property type="match status" value="1"/>
</dbReference>
<feature type="domain" description="GH3 C-terminal" evidence="2">
    <location>
        <begin position="386"/>
        <end position="500"/>
    </location>
</feature>
<dbReference type="PANTHER" id="PTHR31901">
    <property type="entry name" value="GH3 DOMAIN-CONTAINING PROTEIN"/>
    <property type="match status" value="1"/>
</dbReference>
<evidence type="ECO:0000259" key="2">
    <source>
        <dbReference type="Pfam" id="PF23572"/>
    </source>
</evidence>
<dbReference type="EMBL" id="MFAF01000071">
    <property type="protein sequence ID" value="OGD75453.1"/>
    <property type="molecule type" value="Genomic_DNA"/>
</dbReference>
<dbReference type="Pfam" id="PF23572">
    <property type="entry name" value="GH3_C"/>
    <property type="match status" value="1"/>
</dbReference>
<reference evidence="3 4" key="1">
    <citation type="journal article" date="2016" name="Nat. Commun.">
        <title>Thousands of microbial genomes shed light on interconnected biogeochemical processes in an aquifer system.</title>
        <authorList>
            <person name="Anantharaman K."/>
            <person name="Brown C.T."/>
            <person name="Hug L.A."/>
            <person name="Sharon I."/>
            <person name="Castelle C.J."/>
            <person name="Probst A.J."/>
            <person name="Thomas B.C."/>
            <person name="Singh A."/>
            <person name="Wilkins M.J."/>
            <person name="Karaoz U."/>
            <person name="Brodie E.L."/>
            <person name="Williams K.H."/>
            <person name="Hubbard S.S."/>
            <person name="Banfield J.F."/>
        </authorList>
    </citation>
    <scope>NUCLEOTIDE SEQUENCE [LARGE SCALE GENOMIC DNA]</scope>
</reference>
<proteinExistence type="predicted"/>
<evidence type="ECO:0000313" key="3">
    <source>
        <dbReference type="EMBL" id="OGD75453.1"/>
    </source>
</evidence>
<dbReference type="GO" id="GO:0005737">
    <property type="term" value="C:cytoplasm"/>
    <property type="evidence" value="ECO:0007669"/>
    <property type="project" value="TreeGrafter"/>
</dbReference>
<dbReference type="SUPFAM" id="SSF56801">
    <property type="entry name" value="Acetyl-CoA synthetase-like"/>
    <property type="match status" value="1"/>
</dbReference>
<dbReference type="GO" id="GO:0016881">
    <property type="term" value="F:acid-amino acid ligase activity"/>
    <property type="evidence" value="ECO:0007669"/>
    <property type="project" value="TreeGrafter"/>
</dbReference>
<name>A0A1F5F761_9BACT</name>
<feature type="domain" description="GH3 middle" evidence="1">
    <location>
        <begin position="305"/>
        <end position="371"/>
    </location>
</feature>
<evidence type="ECO:0000259" key="1">
    <source>
        <dbReference type="Pfam" id="PF23571"/>
    </source>
</evidence>
<comment type="caution">
    <text evidence="3">The sequence shown here is derived from an EMBL/GenBank/DDBJ whole genome shotgun (WGS) entry which is preliminary data.</text>
</comment>
<sequence>MSLVEKAKISILRRAYDRRLRELDGVLRDPWRFQEKAFRGILKAASGTAFGRDRGLTAGMTLAEFRRRVPCAPYEAFDPYIGRMLAGERSVLWPGLVREFSLTSGTTAARGNKYIPFTRGLWLSNQTAARDSLFFHIRRRGGDFGVFSGKMLFLGGTTILNREGRGVYSGDLSAITIRRLPLLYRRYYLPGYRIGAIADWEEKIARIARMVRGVNLTFLSGIPSWVLVLLDKIRADHGRPDATLKEIYPGFRLLVSGGVNVHPYLDLFRRTVGPEVDFAETYPASEAFVAVQDGAMGDGMLLETDSGVFYEFVPAGRIEEDDPPRLALPEVQTGENYAIVLTTPGGLYSYILGDTVRFLSTDPPRLLVTGRTKHFLSAFGEHLIVEEAEEAVRTACERTGARVLDFTAAPVFPEKSGELPRHEWLVEFETPPADLAAFERILDERLGELNADYAVHRRDDAGLLPPRVTSLRPGSFYNFMKARGKLGGQNKVPRLKNDRELAEELHGLQ</sequence>
<gene>
    <name evidence="3" type="ORF">A2Y64_03785</name>
</gene>
<dbReference type="InterPro" id="IPR055377">
    <property type="entry name" value="GH3_M"/>
</dbReference>
<dbReference type="PANTHER" id="PTHR31901:SF9">
    <property type="entry name" value="GH3 DOMAIN-CONTAINING PROTEIN"/>
    <property type="match status" value="1"/>
</dbReference>
<dbReference type="AlphaFoldDB" id="A0A1F5F761"/>
<protein>
    <recommendedName>
        <fullName evidence="5">GH3 auxin-responsive promoter</fullName>
    </recommendedName>
</protein>
<dbReference type="InterPro" id="IPR055378">
    <property type="entry name" value="GH3_C"/>
</dbReference>
<dbReference type="Proteomes" id="UP000177187">
    <property type="component" value="Unassembled WGS sequence"/>
</dbReference>
<dbReference type="STRING" id="1817816.A2Y64_03785"/>
<evidence type="ECO:0008006" key="5">
    <source>
        <dbReference type="Google" id="ProtNLM"/>
    </source>
</evidence>
<dbReference type="Pfam" id="PF03321">
    <property type="entry name" value="GH3"/>
    <property type="match status" value="1"/>
</dbReference>